<dbReference type="Pfam" id="PF13456">
    <property type="entry name" value="RVT_3"/>
    <property type="match status" value="1"/>
</dbReference>
<proteinExistence type="predicted"/>
<dbReference type="InterPro" id="IPR002156">
    <property type="entry name" value="RNaseH_domain"/>
</dbReference>
<reference evidence="3 4" key="1">
    <citation type="submission" date="2024-01" db="EMBL/GenBank/DDBJ databases">
        <title>The complete chloroplast genome sequence of Lithospermum erythrorhizon: insights into the phylogenetic relationship among Boraginaceae species and the maternal lineages of purple gromwells.</title>
        <authorList>
            <person name="Okada T."/>
            <person name="Watanabe K."/>
        </authorList>
    </citation>
    <scope>NUCLEOTIDE SEQUENCE [LARGE SCALE GENOMIC DNA]</scope>
</reference>
<dbReference type="SUPFAM" id="SSF53098">
    <property type="entry name" value="Ribonuclease H-like"/>
    <property type="match status" value="1"/>
</dbReference>
<dbReference type="InterPro" id="IPR012337">
    <property type="entry name" value="RNaseH-like_sf"/>
</dbReference>
<sequence length="436" mass="49507">MSTTLGFGIPFQPLEILQSCILPGILEKDFFLNGSWNINKLKEALLENTVLEQVLQICFYEHQPDCILWKPAKNGLFNFYSAWETIREEKQLSTLKALFWHPIIPKKMSFLSWRLHQHWLPVDSILQSRNLSLASKCVCCNHVESLQHVFFSNTVAANIWSSFAEDFGFSSDPITNIHQAFKYWSLCCPTKGHVRQLIPVLILWVLWEARNKAIHEQRVYSFISIRTRIENLLYYLGKAELLSYKQWKGDLMVAQRLHISVHRAAKKPPTLLKWLKPPSGKLKVNIDGAFKVGLAGLGGLIRNEDGHCIAAFGRSTAAASPLHAELLAAAHILDWCQASGFKNLIVETDCATMRKMVLNRQGHWSLFSLMMKVSHLLQATMSTLSLVKREQNRGADWLAKEALAQNSAFIWSPPLPNKLLRGILQLEAAGLPYIRG</sequence>
<dbReference type="InterPro" id="IPR026960">
    <property type="entry name" value="RVT-Znf"/>
</dbReference>
<feature type="domain" description="Reverse transcriptase zinc-binding" evidence="2">
    <location>
        <begin position="77"/>
        <end position="160"/>
    </location>
</feature>
<dbReference type="AlphaFoldDB" id="A0AAV3R9J3"/>
<comment type="caution">
    <text evidence="3">The sequence shown here is derived from an EMBL/GenBank/DDBJ whole genome shotgun (WGS) entry which is preliminary data.</text>
</comment>
<gene>
    <name evidence="3" type="ORF">LIER_43914</name>
</gene>
<organism evidence="3 4">
    <name type="scientific">Lithospermum erythrorhizon</name>
    <name type="common">Purple gromwell</name>
    <name type="synonym">Lithospermum officinale var. erythrorhizon</name>
    <dbReference type="NCBI Taxonomy" id="34254"/>
    <lineage>
        <taxon>Eukaryota</taxon>
        <taxon>Viridiplantae</taxon>
        <taxon>Streptophyta</taxon>
        <taxon>Embryophyta</taxon>
        <taxon>Tracheophyta</taxon>
        <taxon>Spermatophyta</taxon>
        <taxon>Magnoliopsida</taxon>
        <taxon>eudicotyledons</taxon>
        <taxon>Gunneridae</taxon>
        <taxon>Pentapetalae</taxon>
        <taxon>asterids</taxon>
        <taxon>lamiids</taxon>
        <taxon>Boraginales</taxon>
        <taxon>Boraginaceae</taxon>
        <taxon>Boraginoideae</taxon>
        <taxon>Lithospermeae</taxon>
        <taxon>Lithospermum</taxon>
    </lineage>
</organism>
<feature type="domain" description="RNase H type-1" evidence="1">
    <location>
        <begin position="285"/>
        <end position="402"/>
    </location>
</feature>
<dbReference type="InterPro" id="IPR036397">
    <property type="entry name" value="RNaseH_sf"/>
</dbReference>
<protein>
    <recommendedName>
        <fullName evidence="5">RNase H type-1 domain-containing protein</fullName>
    </recommendedName>
</protein>
<dbReference type="Gene3D" id="3.30.420.10">
    <property type="entry name" value="Ribonuclease H-like superfamily/Ribonuclease H"/>
    <property type="match status" value="1"/>
</dbReference>
<dbReference type="CDD" id="cd06222">
    <property type="entry name" value="RNase_H_like"/>
    <property type="match status" value="1"/>
</dbReference>
<dbReference type="InterPro" id="IPR053151">
    <property type="entry name" value="RNase_H-like"/>
</dbReference>
<evidence type="ECO:0000313" key="4">
    <source>
        <dbReference type="Proteomes" id="UP001454036"/>
    </source>
</evidence>
<dbReference type="Pfam" id="PF13966">
    <property type="entry name" value="zf-RVT"/>
    <property type="match status" value="1"/>
</dbReference>
<dbReference type="Proteomes" id="UP001454036">
    <property type="component" value="Unassembled WGS sequence"/>
</dbReference>
<keyword evidence="4" id="KW-1185">Reference proteome</keyword>
<name>A0AAV3R9J3_LITER</name>
<dbReference type="PANTHER" id="PTHR47723">
    <property type="entry name" value="OS05G0353850 PROTEIN"/>
    <property type="match status" value="1"/>
</dbReference>
<dbReference type="PANTHER" id="PTHR47723:SF19">
    <property type="entry name" value="POLYNUCLEOTIDYL TRANSFERASE, RIBONUCLEASE H-LIKE SUPERFAMILY PROTEIN"/>
    <property type="match status" value="1"/>
</dbReference>
<evidence type="ECO:0000259" key="1">
    <source>
        <dbReference type="Pfam" id="PF13456"/>
    </source>
</evidence>
<dbReference type="GO" id="GO:0003676">
    <property type="term" value="F:nucleic acid binding"/>
    <property type="evidence" value="ECO:0007669"/>
    <property type="project" value="InterPro"/>
</dbReference>
<dbReference type="EMBL" id="BAABME010041140">
    <property type="protein sequence ID" value="GAA0171913.1"/>
    <property type="molecule type" value="Genomic_DNA"/>
</dbReference>
<dbReference type="GO" id="GO:0004523">
    <property type="term" value="F:RNA-DNA hybrid ribonuclease activity"/>
    <property type="evidence" value="ECO:0007669"/>
    <property type="project" value="InterPro"/>
</dbReference>
<dbReference type="InterPro" id="IPR044730">
    <property type="entry name" value="RNase_H-like_dom_plant"/>
</dbReference>
<evidence type="ECO:0008006" key="5">
    <source>
        <dbReference type="Google" id="ProtNLM"/>
    </source>
</evidence>
<evidence type="ECO:0000259" key="2">
    <source>
        <dbReference type="Pfam" id="PF13966"/>
    </source>
</evidence>
<accession>A0AAV3R9J3</accession>
<evidence type="ECO:0000313" key="3">
    <source>
        <dbReference type="EMBL" id="GAA0171913.1"/>
    </source>
</evidence>